<evidence type="ECO:0000313" key="18">
    <source>
        <dbReference type="RefSeq" id="XP_028967119.1"/>
    </source>
</evidence>
<proteinExistence type="inferred from homology"/>
<dbReference type="Pfam" id="PF00557">
    <property type="entry name" value="Peptidase_M24"/>
    <property type="match status" value="1"/>
</dbReference>
<evidence type="ECO:0000256" key="7">
    <source>
        <dbReference type="ARBA" id="ARBA00023049"/>
    </source>
</evidence>
<dbReference type="PANTHER" id="PTHR48480:SF2">
    <property type="entry name" value="PEPTIDASE D"/>
    <property type="match status" value="1"/>
</dbReference>
<dbReference type="InterPro" id="IPR036005">
    <property type="entry name" value="Creatinase/aminopeptidase-like"/>
</dbReference>
<evidence type="ECO:0000313" key="17">
    <source>
        <dbReference type="Proteomes" id="UP000694867"/>
    </source>
</evidence>
<evidence type="ECO:0000256" key="6">
    <source>
        <dbReference type="ARBA" id="ARBA00022997"/>
    </source>
</evidence>
<sequence length="480" mass="54309">MEPLFHRGLNTLRVPASLFAKNRQRLSDRMRANQKCVKAKALILLKGGETSYRYCTDKEDLFRQESYFHWTFGVEEPDCLGIVEVATAKSTLFVPRLPESYAVWCGKIWSLDEFKTKYGTDQVLYVDEIADFLKKQGPEMIYLLEGTNSDSGLKTEPATFDGIESYKIDKEVLYPEISELRVIKTPEEIEVIRYANQISSEAHKLVMRSIRPGMKEYQLESLFLHHCYSEGGARHVCYTCIAGTGVNSAILHYGHSGAPNSRTLEDGDMALFDMGCEYHCYCSDITCSFPINGRFNQQQKLIYNAVLDANRAVMQAAKPGANWKDLHILAETVILTSLKEGGILKGDVDSMVKARLGYYFMPHGLGHLMGCDVHDVGGYLKSCPERSTELGLKSLRTARTLQENMVLTVEPGCYFIECLLDKAMNDPELKQFLVVDELNKYRNFGGVRIEDDVVITADGCENLTQVPRTVDEIERWMTPR</sequence>
<evidence type="ECO:0000256" key="10">
    <source>
        <dbReference type="ARBA" id="ARBA00044051"/>
    </source>
</evidence>
<dbReference type="Pfam" id="PF05195">
    <property type="entry name" value="AMP_N"/>
    <property type="match status" value="1"/>
</dbReference>
<dbReference type="SMART" id="SM01011">
    <property type="entry name" value="AMP_N"/>
    <property type="match status" value="1"/>
</dbReference>
<comment type="similarity">
    <text evidence="9">Belongs to the peptidase M24B family. Eukaryotic-type prolidase subfamily.</text>
</comment>
<accession>A0AAJ7SEN9</accession>
<keyword evidence="3" id="KW-0645">Protease</keyword>
<evidence type="ECO:0000256" key="14">
    <source>
        <dbReference type="ARBA" id="ARBA00044351"/>
    </source>
</evidence>
<organism evidence="17 18">
    <name type="scientific">Galendromus occidentalis</name>
    <name type="common">western predatory mite</name>
    <dbReference type="NCBI Taxonomy" id="34638"/>
    <lineage>
        <taxon>Eukaryota</taxon>
        <taxon>Metazoa</taxon>
        <taxon>Ecdysozoa</taxon>
        <taxon>Arthropoda</taxon>
        <taxon>Chelicerata</taxon>
        <taxon>Arachnida</taxon>
        <taxon>Acari</taxon>
        <taxon>Parasitiformes</taxon>
        <taxon>Mesostigmata</taxon>
        <taxon>Gamasina</taxon>
        <taxon>Phytoseioidea</taxon>
        <taxon>Phytoseiidae</taxon>
        <taxon>Typhlodrominae</taxon>
        <taxon>Galendromus</taxon>
    </lineage>
</organism>
<evidence type="ECO:0000256" key="2">
    <source>
        <dbReference type="ARBA" id="ARBA00011738"/>
    </source>
</evidence>
<dbReference type="InterPro" id="IPR052433">
    <property type="entry name" value="X-Pro_dipept-like"/>
</dbReference>
<evidence type="ECO:0000256" key="12">
    <source>
        <dbReference type="ARBA" id="ARBA00044252"/>
    </source>
</evidence>
<dbReference type="GO" id="GO:0102009">
    <property type="term" value="F:proline dipeptidase activity"/>
    <property type="evidence" value="ECO:0007669"/>
    <property type="project" value="UniProtKB-EC"/>
</dbReference>
<dbReference type="CTD" id="47769"/>
<dbReference type="SUPFAM" id="SSF55920">
    <property type="entry name" value="Creatinase/aminopeptidase"/>
    <property type="match status" value="1"/>
</dbReference>
<dbReference type="InterPro" id="IPR000994">
    <property type="entry name" value="Pept_M24"/>
</dbReference>
<evidence type="ECO:0000256" key="15">
    <source>
        <dbReference type="ARBA" id="ARBA00048994"/>
    </source>
</evidence>
<keyword evidence="17" id="KW-1185">Reference proteome</keyword>
<dbReference type="KEGG" id="goe:100908732"/>
<evidence type="ECO:0000256" key="9">
    <source>
        <dbReference type="ARBA" id="ARBA00043990"/>
    </source>
</evidence>
<dbReference type="PANTHER" id="PTHR48480">
    <property type="match status" value="1"/>
</dbReference>
<evidence type="ECO:0000256" key="5">
    <source>
        <dbReference type="ARBA" id="ARBA00022801"/>
    </source>
</evidence>
<gene>
    <name evidence="18" type="primary">LOC100908732</name>
</gene>
<dbReference type="GO" id="GO:0030145">
    <property type="term" value="F:manganese ion binding"/>
    <property type="evidence" value="ECO:0007669"/>
    <property type="project" value="InterPro"/>
</dbReference>
<evidence type="ECO:0000256" key="13">
    <source>
        <dbReference type="ARBA" id="ARBA00044284"/>
    </source>
</evidence>
<keyword evidence="8" id="KW-0464">Manganese</keyword>
<evidence type="ECO:0000256" key="3">
    <source>
        <dbReference type="ARBA" id="ARBA00022670"/>
    </source>
</evidence>
<evidence type="ECO:0000259" key="16">
    <source>
        <dbReference type="SMART" id="SM01011"/>
    </source>
</evidence>
<dbReference type="InterPro" id="IPR029149">
    <property type="entry name" value="Creatin/AminoP/Spt16_N"/>
</dbReference>
<feature type="domain" description="Aminopeptidase P N-terminal" evidence="16">
    <location>
        <begin position="14"/>
        <end position="152"/>
    </location>
</feature>
<dbReference type="Gene3D" id="3.40.350.10">
    <property type="entry name" value="Creatinase/prolidase N-terminal domain"/>
    <property type="match status" value="1"/>
</dbReference>
<dbReference type="SUPFAM" id="SSF53092">
    <property type="entry name" value="Creatinase/prolidase N-terminal domain"/>
    <property type="match status" value="1"/>
</dbReference>
<evidence type="ECO:0000256" key="4">
    <source>
        <dbReference type="ARBA" id="ARBA00022723"/>
    </source>
</evidence>
<dbReference type="AlphaFoldDB" id="A0AAJ7SEN9"/>
<dbReference type="InterPro" id="IPR007865">
    <property type="entry name" value="Aminopep_P_N"/>
</dbReference>
<dbReference type="CDD" id="cd01087">
    <property type="entry name" value="Prolidase"/>
    <property type="match status" value="1"/>
</dbReference>
<comment type="subunit">
    <text evidence="2">Homodimer.</text>
</comment>
<dbReference type="FunFam" id="3.90.230.10:FF:000002">
    <property type="entry name" value="Xaa-Pro aminopeptidase 3"/>
    <property type="match status" value="1"/>
</dbReference>
<evidence type="ECO:0000256" key="8">
    <source>
        <dbReference type="ARBA" id="ARBA00023211"/>
    </source>
</evidence>
<dbReference type="Gene3D" id="3.90.230.10">
    <property type="entry name" value="Creatinase/methionine aminopeptidase superfamily"/>
    <property type="match status" value="1"/>
</dbReference>
<keyword evidence="7" id="KW-0482">Metalloprotease</keyword>
<keyword evidence="6" id="KW-0224">Dipeptidase</keyword>
<comment type="cofactor">
    <cofactor evidence="1">
        <name>Mn(2+)</name>
        <dbReference type="ChEBI" id="CHEBI:29035"/>
    </cofactor>
</comment>
<protein>
    <recommendedName>
        <fullName evidence="11">Xaa-Pro dipeptidase</fullName>
        <ecNumber evidence="10">3.4.13.9</ecNumber>
    </recommendedName>
    <alternativeName>
        <fullName evidence="14">Imidodipeptidase</fullName>
    </alternativeName>
    <alternativeName>
        <fullName evidence="12">Peptidase D</fullName>
    </alternativeName>
    <alternativeName>
        <fullName evidence="13">Proline dipeptidase</fullName>
    </alternativeName>
</protein>
<keyword evidence="4" id="KW-0479">Metal-binding</keyword>
<name>A0AAJ7SEN9_9ACAR</name>
<dbReference type="GO" id="GO:0006508">
    <property type="term" value="P:proteolysis"/>
    <property type="evidence" value="ECO:0007669"/>
    <property type="project" value="UniProtKB-KW"/>
</dbReference>
<reference evidence="18" key="1">
    <citation type="submission" date="2025-08" db="UniProtKB">
        <authorList>
            <consortium name="RefSeq"/>
        </authorList>
    </citation>
    <scope>IDENTIFICATION</scope>
</reference>
<dbReference type="GeneID" id="100908732"/>
<dbReference type="Proteomes" id="UP000694867">
    <property type="component" value="Unplaced"/>
</dbReference>
<evidence type="ECO:0000256" key="11">
    <source>
        <dbReference type="ARBA" id="ARBA00044141"/>
    </source>
</evidence>
<dbReference type="RefSeq" id="XP_028967119.1">
    <property type="nucleotide sequence ID" value="XM_029111286.1"/>
</dbReference>
<dbReference type="GO" id="GO:0070006">
    <property type="term" value="F:metalloaminopeptidase activity"/>
    <property type="evidence" value="ECO:0007669"/>
    <property type="project" value="InterPro"/>
</dbReference>
<comment type="catalytic activity">
    <reaction evidence="15">
        <text>Xaa-L-Pro dipeptide + H2O = an L-alpha-amino acid + L-proline</text>
        <dbReference type="Rhea" id="RHEA:76407"/>
        <dbReference type="ChEBI" id="CHEBI:15377"/>
        <dbReference type="ChEBI" id="CHEBI:59869"/>
        <dbReference type="ChEBI" id="CHEBI:60039"/>
        <dbReference type="ChEBI" id="CHEBI:195196"/>
        <dbReference type="EC" id="3.4.13.9"/>
    </reaction>
</comment>
<keyword evidence="5" id="KW-0378">Hydrolase</keyword>
<evidence type="ECO:0000256" key="1">
    <source>
        <dbReference type="ARBA" id="ARBA00001936"/>
    </source>
</evidence>
<dbReference type="EC" id="3.4.13.9" evidence="10"/>